<dbReference type="InterPro" id="IPR007956">
    <property type="entry name" value="Malonyl_CoA_deC_C"/>
</dbReference>
<dbReference type="InterPro" id="IPR038917">
    <property type="entry name" value="Malonyl_CoA_deC"/>
</dbReference>
<reference evidence="4" key="1">
    <citation type="submission" date="2020-10" db="EMBL/GenBank/DDBJ databases">
        <title>Unveiling of a novel bifunctional photoreceptor, Dualchrome1, isolated from a cosmopolitan green alga.</title>
        <authorList>
            <person name="Suzuki S."/>
            <person name="Kawachi M."/>
        </authorList>
    </citation>
    <scope>NUCLEOTIDE SEQUENCE</scope>
    <source>
        <strain evidence="4">NIES 2893</strain>
    </source>
</reference>
<proteinExistence type="predicted"/>
<dbReference type="GO" id="GO:0050080">
    <property type="term" value="F:malonyl-CoA decarboxylase activity"/>
    <property type="evidence" value="ECO:0007669"/>
    <property type="project" value="InterPro"/>
</dbReference>
<protein>
    <recommendedName>
        <fullName evidence="6">Malonyl-CoA decarboxylase</fullName>
    </recommendedName>
</protein>
<comment type="caution">
    <text evidence="4">The sequence shown here is derived from an EMBL/GenBank/DDBJ whole genome shotgun (WGS) entry which is preliminary data.</text>
</comment>
<evidence type="ECO:0000256" key="1">
    <source>
        <dbReference type="SAM" id="MobiDB-lite"/>
    </source>
</evidence>
<name>A0A830H940_9CHLO</name>
<sequence length="540" mass="59807">MGGCGSSTNNLRHNTAQNNTMDGEETDGSAKPKQHVAISRVQETEASMSPFGKSMSAPESPSGSSGDLIAGTKKNKLLAKLISKWAEHLTLDASGKVTMDEEPRPIVPGPDLDEHDEDVLATHVEQCLEGKGGELSAISHAVRLGNTYDVLSLESKQKLFYLLKNKFGVDTNATKAGCERILAVGETDDVERAKVMKELSTAMAPRYLRLFKLFNNGLFAGSSGVAFLVKLRSELITLLKQHPQLRELDTCLCDLLSAWFDLSFLELKHVTWDGSPASVMELLMKHEAVHKIQSWNDMRNRLQGDRRVYAYFHPKMYQVPLIFVEVALVNGIPNRIGDLLAQNRDNIDPKQADTAAFYSITNTQSGLAQISFGNFLVKKAAMLLRKELPNLKTFVTLSPVPGFCKWLLDNESAWPLSAEHIAMLDAAREGDSESRTDALRKLARRGEGRQILLMLAAFYFLKEKARGNKPRDPVSRFHLNNGASLHRIHVGADMSENGVKQSAGIMVNYLYRFEDVETNHESYCDGIVKASTEVMDLLAA</sequence>
<keyword evidence="5" id="KW-1185">Reference proteome</keyword>
<evidence type="ECO:0000313" key="5">
    <source>
        <dbReference type="Proteomes" id="UP000660262"/>
    </source>
</evidence>
<dbReference type="Gene3D" id="3.40.630.150">
    <property type="entry name" value="Malonyl-CoA decarboxylase, catalytic domain"/>
    <property type="match status" value="1"/>
</dbReference>
<dbReference type="Proteomes" id="UP000660262">
    <property type="component" value="Unassembled WGS sequence"/>
</dbReference>
<organism evidence="4 5">
    <name type="scientific">Pycnococcus provasolii</name>
    <dbReference type="NCBI Taxonomy" id="41880"/>
    <lineage>
        <taxon>Eukaryota</taxon>
        <taxon>Viridiplantae</taxon>
        <taxon>Chlorophyta</taxon>
        <taxon>Pseudoscourfieldiophyceae</taxon>
        <taxon>Pseudoscourfieldiales</taxon>
        <taxon>Pycnococcaceae</taxon>
        <taxon>Pycnococcus</taxon>
    </lineage>
</organism>
<dbReference type="Pfam" id="PF17408">
    <property type="entry name" value="MCD_N"/>
    <property type="match status" value="1"/>
</dbReference>
<feature type="compositionally biased region" description="Polar residues" evidence="1">
    <location>
        <begin position="1"/>
        <end position="21"/>
    </location>
</feature>
<evidence type="ECO:0000313" key="4">
    <source>
        <dbReference type="EMBL" id="GHP02913.1"/>
    </source>
</evidence>
<dbReference type="EMBL" id="BNJQ01000004">
    <property type="protein sequence ID" value="GHP02913.1"/>
    <property type="molecule type" value="Genomic_DNA"/>
</dbReference>
<feature type="domain" description="Malonyl-CoA decarboxylase C-terminal" evidence="2">
    <location>
        <begin position="263"/>
        <end position="511"/>
    </location>
</feature>
<dbReference type="OrthoDB" id="426718at2759"/>
<dbReference type="GO" id="GO:0006633">
    <property type="term" value="P:fatty acid biosynthetic process"/>
    <property type="evidence" value="ECO:0007669"/>
    <property type="project" value="InterPro"/>
</dbReference>
<evidence type="ECO:0008006" key="6">
    <source>
        <dbReference type="Google" id="ProtNLM"/>
    </source>
</evidence>
<gene>
    <name evidence="4" type="ORF">PPROV_000166800</name>
</gene>
<dbReference type="Gene3D" id="1.20.140.90">
    <property type="entry name" value="Malonyl-CoA decarboxylase, oligemerization domain"/>
    <property type="match status" value="1"/>
</dbReference>
<evidence type="ECO:0000259" key="2">
    <source>
        <dbReference type="Pfam" id="PF05292"/>
    </source>
</evidence>
<dbReference type="Pfam" id="PF05292">
    <property type="entry name" value="MCD"/>
    <property type="match status" value="1"/>
</dbReference>
<dbReference type="PANTHER" id="PTHR28641:SF1">
    <property type="entry name" value="MALONYL-COA DECARBOXYLASE, MITOCHONDRIAL"/>
    <property type="match status" value="1"/>
</dbReference>
<feature type="domain" description="Malonyl-CoA decarboxylase N-terminal" evidence="3">
    <location>
        <begin position="167"/>
        <end position="260"/>
    </location>
</feature>
<evidence type="ECO:0000259" key="3">
    <source>
        <dbReference type="Pfam" id="PF17408"/>
    </source>
</evidence>
<dbReference type="AlphaFoldDB" id="A0A830H940"/>
<dbReference type="InterPro" id="IPR035372">
    <property type="entry name" value="MCD_N"/>
</dbReference>
<dbReference type="PANTHER" id="PTHR28641">
    <property type="match status" value="1"/>
</dbReference>
<feature type="region of interest" description="Disordered" evidence="1">
    <location>
        <begin position="1"/>
        <end position="68"/>
    </location>
</feature>
<dbReference type="InterPro" id="IPR038351">
    <property type="entry name" value="MCD_N_sf"/>
</dbReference>
<dbReference type="InterPro" id="IPR042303">
    <property type="entry name" value="Malonyl_CoA_deC_C_sf"/>
</dbReference>
<accession>A0A830H940</accession>
<feature type="compositionally biased region" description="Low complexity" evidence="1">
    <location>
        <begin position="54"/>
        <end position="66"/>
    </location>
</feature>